<gene>
    <name evidence="2" type="ordered locus">ROP_72360</name>
</gene>
<sequence>MNSRRKIPRVDGCVDLVEQGGHPACPEQGHVVDDIRSGTHPADDRGQFPDRVRRTRGHPRGGEVDMGVDQLRQAGLFGESEDRDQPLPPTRDWVRRTCLGSLLGEE</sequence>
<evidence type="ECO:0000313" key="3">
    <source>
        <dbReference type="Proteomes" id="UP000002212"/>
    </source>
</evidence>
<dbReference type="KEGG" id="rop:ROP_72360"/>
<evidence type="ECO:0000256" key="1">
    <source>
        <dbReference type="SAM" id="MobiDB-lite"/>
    </source>
</evidence>
<feature type="region of interest" description="Disordered" evidence="1">
    <location>
        <begin position="37"/>
        <end position="68"/>
    </location>
</feature>
<dbReference type="EMBL" id="AP011115">
    <property type="protein sequence ID" value="BAH55483.1"/>
    <property type="molecule type" value="Genomic_DNA"/>
</dbReference>
<dbReference type="Proteomes" id="UP000002212">
    <property type="component" value="Chromosome"/>
</dbReference>
<dbReference type="AlphaFoldDB" id="C1B672"/>
<dbReference type="STRING" id="632772.ROP_72360"/>
<dbReference type="HOGENOM" id="CLU_2221176_0_0_11"/>
<evidence type="ECO:0000313" key="2">
    <source>
        <dbReference type="EMBL" id="BAH55483.1"/>
    </source>
</evidence>
<proteinExistence type="predicted"/>
<name>C1B672_RHOOB</name>
<protein>
    <submittedName>
        <fullName evidence="2">Uncharacterized protein</fullName>
    </submittedName>
</protein>
<feature type="compositionally biased region" description="Basic and acidic residues" evidence="1">
    <location>
        <begin position="37"/>
        <end position="52"/>
    </location>
</feature>
<dbReference type="PATRIC" id="fig|632772.20.peg.7551"/>
<organism evidence="2 3">
    <name type="scientific">Rhodococcus opacus (strain B4)</name>
    <dbReference type="NCBI Taxonomy" id="632772"/>
    <lineage>
        <taxon>Bacteria</taxon>
        <taxon>Bacillati</taxon>
        <taxon>Actinomycetota</taxon>
        <taxon>Actinomycetes</taxon>
        <taxon>Mycobacteriales</taxon>
        <taxon>Nocardiaceae</taxon>
        <taxon>Rhodococcus</taxon>
    </lineage>
</organism>
<accession>C1B672</accession>
<reference evidence="2 3" key="1">
    <citation type="submission" date="2009-03" db="EMBL/GenBank/DDBJ databases">
        <title>Comparison of the complete genome sequences of Rhodococcus erythropolis PR4 and Rhodococcus opacus B4.</title>
        <authorList>
            <person name="Takarada H."/>
            <person name="Sekine M."/>
            <person name="Hosoyama A."/>
            <person name="Yamada R."/>
            <person name="Fujisawa T."/>
            <person name="Omata S."/>
            <person name="Shimizu A."/>
            <person name="Tsukatani N."/>
            <person name="Tanikawa S."/>
            <person name="Fujita N."/>
            <person name="Harayama S."/>
        </authorList>
    </citation>
    <scope>NUCLEOTIDE SEQUENCE [LARGE SCALE GENOMIC DNA]</scope>
    <source>
        <strain evidence="2 3">B4</strain>
    </source>
</reference>